<dbReference type="Pfam" id="PF01494">
    <property type="entry name" value="FAD_binding_3"/>
    <property type="match status" value="1"/>
</dbReference>
<dbReference type="HOGENOM" id="CLU_057691_0_0_5"/>
<evidence type="ECO:0000256" key="2">
    <source>
        <dbReference type="ARBA" id="ARBA00022827"/>
    </source>
</evidence>
<dbReference type="RefSeq" id="WP_013640416.1">
    <property type="nucleotide sequence ID" value="NC_015186.1"/>
</dbReference>
<dbReference type="EC" id="1.14.13.2" evidence="3"/>
<dbReference type="Proteomes" id="UP000007100">
    <property type="component" value="Chromosome"/>
</dbReference>
<evidence type="ECO:0000256" key="1">
    <source>
        <dbReference type="ARBA" id="ARBA00022630"/>
    </source>
</evidence>
<dbReference type="KEGG" id="amv:ACMV_20910"/>
<dbReference type="InterPro" id="IPR002938">
    <property type="entry name" value="FAD-bd"/>
</dbReference>
<name>F0J078_ACIMA</name>
<dbReference type="InterPro" id="IPR036188">
    <property type="entry name" value="FAD/NAD-bd_sf"/>
</dbReference>
<dbReference type="Gene3D" id="3.30.9.10">
    <property type="entry name" value="D-Amino Acid Oxidase, subunit A, domain 2"/>
    <property type="match status" value="1"/>
</dbReference>
<proteinExistence type="predicted"/>
<dbReference type="AlphaFoldDB" id="F0J078"/>
<keyword evidence="1" id="KW-0285">Flavoprotein</keyword>
<evidence type="ECO:0000313" key="3">
    <source>
        <dbReference type="EMBL" id="BAJ81438.1"/>
    </source>
</evidence>
<dbReference type="Gene3D" id="3.50.50.60">
    <property type="entry name" value="FAD/NAD(P)-binding domain"/>
    <property type="match status" value="1"/>
</dbReference>
<dbReference type="GO" id="GO:0018659">
    <property type="term" value="F:4-hydroxybenzoate 3-monooxygenase activity"/>
    <property type="evidence" value="ECO:0007669"/>
    <property type="project" value="UniProtKB-EC"/>
</dbReference>
<evidence type="ECO:0000313" key="4">
    <source>
        <dbReference type="Proteomes" id="UP000007100"/>
    </source>
</evidence>
<dbReference type="NCBIfam" id="NF006091">
    <property type="entry name" value="PRK08243.1"/>
    <property type="match status" value="1"/>
</dbReference>
<keyword evidence="2" id="KW-0274">FAD</keyword>
<accession>F0J078</accession>
<dbReference type="GO" id="GO:0071949">
    <property type="term" value="F:FAD binding"/>
    <property type="evidence" value="ECO:0007669"/>
    <property type="project" value="InterPro"/>
</dbReference>
<reference evidence="3 4" key="1">
    <citation type="submission" date="2010-12" db="EMBL/GenBank/DDBJ databases">
        <title>Whole genome sequence of Acidiphilium multivorum AIU301.</title>
        <authorList>
            <person name="Narita-Yamada S."/>
            <person name="Nakamura S."/>
            <person name="Ito N."/>
            <person name="Takarada H."/>
            <person name="Katano Y."/>
            <person name="Nakazawa H."/>
            <person name="Hosoyama A."/>
            <person name="Yamada R."/>
            <person name="Fujita N."/>
        </authorList>
    </citation>
    <scope>NUCLEOTIDE SEQUENCE [LARGE SCALE GENOMIC DNA]</scope>
    <source>
        <strain evidence="4">DSM 11245 / JCM 8867 / AIU301</strain>
    </source>
</reference>
<dbReference type="SUPFAM" id="SSF51905">
    <property type="entry name" value="FAD/NAD(P)-binding domain"/>
    <property type="match status" value="1"/>
</dbReference>
<keyword evidence="4" id="KW-1185">Reference proteome</keyword>
<protein>
    <submittedName>
        <fullName evidence="3">p-hydroxybenzoate hydroxylase</fullName>
        <ecNumber evidence="3">1.14.13.2</ecNumber>
    </submittedName>
</protein>
<gene>
    <name evidence="3" type="primary">pobA</name>
    <name evidence="3" type="ordered locus">ACMV_20910</name>
</gene>
<dbReference type="PANTHER" id="PTHR43004:SF3">
    <property type="entry name" value="P-HYDROXYBENZOATE HYDROXYLASE"/>
    <property type="match status" value="1"/>
</dbReference>
<organism evidence="3 4">
    <name type="scientific">Acidiphilium multivorum (strain DSM 11245 / JCM 8867 / NBRC 100883 / AIU 301)</name>
    <dbReference type="NCBI Taxonomy" id="926570"/>
    <lineage>
        <taxon>Bacteria</taxon>
        <taxon>Pseudomonadati</taxon>
        <taxon>Pseudomonadota</taxon>
        <taxon>Alphaproteobacteria</taxon>
        <taxon>Acetobacterales</taxon>
        <taxon>Acidocellaceae</taxon>
        <taxon>Acidiphilium</taxon>
    </lineage>
</organism>
<dbReference type="InterPro" id="IPR050641">
    <property type="entry name" value="RIFMO-like"/>
</dbReference>
<dbReference type="PRINTS" id="PR00420">
    <property type="entry name" value="RNGMNOXGNASE"/>
</dbReference>
<sequence length="398" mass="43503">MAMETRTRVGIIGAGPAGLILAHLLARARIDSVVLERQSRHHVEHRIRAGILEHDVAELLRATGLGARMDTIGFRHDGTNLLFDGALHRIDFARLTGRHVMLYSQHEVVRDLIGARVAAGLPIVFEAECAAIEGIGTARPAIVYRHDGAEHRLDCDIVAACDGFHGAGRAALPAAAAREYDRVYPFGWLGILAEAPPSKDELIYANHPNGFALLSMRSATVSRLYIQCGMEERLEDWPDQRIWDELARRLDHPGFSLNTGPVIQKGITAMRSYVVEPMQAGRLFLAGDAAHIVPPTGAKGLNAAIADAALLAGAIVRWARGEAGALAGYGAAALDRVWKVERFSWWMTSMMHRFDTHTGFDRRMQHAELEYYTQSEAGQTALAENYVGLPFAAPEGVP</sequence>
<dbReference type="EMBL" id="AP012035">
    <property type="protein sequence ID" value="BAJ81438.1"/>
    <property type="molecule type" value="Genomic_DNA"/>
</dbReference>
<dbReference type="SUPFAM" id="SSF54373">
    <property type="entry name" value="FAD-linked reductases, C-terminal domain"/>
    <property type="match status" value="1"/>
</dbReference>
<dbReference type="OrthoDB" id="9791689at2"/>
<dbReference type="PANTHER" id="PTHR43004">
    <property type="entry name" value="TRK SYSTEM POTASSIUM UPTAKE PROTEIN"/>
    <property type="match status" value="1"/>
</dbReference>
<keyword evidence="3" id="KW-0560">Oxidoreductase</keyword>